<dbReference type="Proteomes" id="UP000222531">
    <property type="component" value="Unassembled WGS sequence"/>
</dbReference>
<keyword evidence="2" id="KW-1185">Reference proteome</keyword>
<dbReference type="RefSeq" id="WP_099198517.1">
    <property type="nucleotide sequence ID" value="NZ_NHZO01000089.1"/>
</dbReference>
<evidence type="ECO:0000313" key="1">
    <source>
        <dbReference type="EMBL" id="PHQ52308.1"/>
    </source>
</evidence>
<proteinExistence type="predicted"/>
<evidence type="ECO:0000313" key="2">
    <source>
        <dbReference type="Proteomes" id="UP000222531"/>
    </source>
</evidence>
<comment type="caution">
    <text evidence="1">The sequence shown here is derived from an EMBL/GenBank/DDBJ whole genome shotgun (WGS) entry which is preliminary data.</text>
</comment>
<dbReference type="AlphaFoldDB" id="A0A2G1XM41"/>
<name>A0A2G1XM41_STRCJ</name>
<protein>
    <submittedName>
        <fullName evidence="1">Uncharacterized protein</fullName>
    </submittedName>
</protein>
<dbReference type="EMBL" id="NHZO01000089">
    <property type="protein sequence ID" value="PHQ52308.1"/>
    <property type="molecule type" value="Genomic_DNA"/>
</dbReference>
<organism evidence="1 2">
    <name type="scientific">Streptomyces cinnamoneus</name>
    <name type="common">Streptoverticillium cinnamoneum</name>
    <dbReference type="NCBI Taxonomy" id="53446"/>
    <lineage>
        <taxon>Bacteria</taxon>
        <taxon>Bacillati</taxon>
        <taxon>Actinomycetota</taxon>
        <taxon>Actinomycetes</taxon>
        <taxon>Kitasatosporales</taxon>
        <taxon>Streptomycetaceae</taxon>
        <taxon>Streptomyces</taxon>
        <taxon>Streptomyces cinnamoneus group</taxon>
    </lineage>
</organism>
<sequence>MDWFSARTSGAVVARTTGCSPSVLTSVPAGISRSPVLASVRANATVIRAGEAGSGVMPMRRSRAER</sequence>
<accession>A0A2G1XM41</accession>
<gene>
    <name evidence="1" type="ORF">BLA24_08345</name>
</gene>
<reference evidence="1 2" key="1">
    <citation type="journal article" date="2017" name="Biochemistry">
        <title>Identification of the Biosynthetic Pathway for the Antibiotic Bicyclomycin.</title>
        <authorList>
            <person name="Patteson J."/>
            <person name="Cai W."/>
            <person name="Johnson R.A."/>
            <person name="Santa Maria K."/>
            <person name="Li B."/>
        </authorList>
    </citation>
    <scope>NUCLEOTIDE SEQUENCE [LARGE SCALE GENOMIC DNA]</scope>
    <source>
        <strain evidence="1 2">ATCC 21532</strain>
    </source>
</reference>